<evidence type="ECO:0000256" key="1">
    <source>
        <dbReference type="SAM" id="MobiDB-lite"/>
    </source>
</evidence>
<evidence type="ECO:0000313" key="2">
    <source>
        <dbReference type="EMBL" id="MFD0868422.1"/>
    </source>
</evidence>
<comment type="caution">
    <text evidence="2">The sequence shown here is derived from an EMBL/GenBank/DDBJ whole genome shotgun (WGS) entry which is preliminary data.</text>
</comment>
<dbReference type="Pfam" id="PF20092">
    <property type="entry name" value="DUF6483"/>
    <property type="match status" value="1"/>
</dbReference>
<dbReference type="EMBL" id="JBHTIU010000012">
    <property type="protein sequence ID" value="MFD0868422.1"/>
    <property type="molecule type" value="Genomic_DNA"/>
</dbReference>
<name>A0ABW3D522_9BACL</name>
<accession>A0ABW3D522</accession>
<gene>
    <name evidence="2" type="ORF">ACFQ03_04625</name>
</gene>
<protein>
    <submittedName>
        <fullName evidence="2">DUF6483 family protein</fullName>
    </submittedName>
</protein>
<keyword evidence="3" id="KW-1185">Reference proteome</keyword>
<organism evidence="2 3">
    <name type="scientific">Paenibacillus residui</name>
    <dbReference type="NCBI Taxonomy" id="629724"/>
    <lineage>
        <taxon>Bacteria</taxon>
        <taxon>Bacillati</taxon>
        <taxon>Bacillota</taxon>
        <taxon>Bacilli</taxon>
        <taxon>Bacillales</taxon>
        <taxon>Paenibacillaceae</taxon>
        <taxon>Paenibacillus</taxon>
    </lineage>
</organism>
<feature type="region of interest" description="Disordered" evidence="1">
    <location>
        <begin position="224"/>
        <end position="249"/>
    </location>
</feature>
<reference evidence="3" key="1">
    <citation type="journal article" date="2019" name="Int. J. Syst. Evol. Microbiol.">
        <title>The Global Catalogue of Microorganisms (GCM) 10K type strain sequencing project: providing services to taxonomists for standard genome sequencing and annotation.</title>
        <authorList>
            <consortium name="The Broad Institute Genomics Platform"/>
            <consortium name="The Broad Institute Genome Sequencing Center for Infectious Disease"/>
            <person name="Wu L."/>
            <person name="Ma J."/>
        </authorList>
    </citation>
    <scope>NUCLEOTIDE SEQUENCE [LARGE SCALE GENOMIC DNA]</scope>
    <source>
        <strain evidence="3">CCUG 57263</strain>
    </source>
</reference>
<proteinExistence type="predicted"/>
<evidence type="ECO:0000313" key="3">
    <source>
        <dbReference type="Proteomes" id="UP001597120"/>
    </source>
</evidence>
<feature type="compositionally biased region" description="Basic and acidic residues" evidence="1">
    <location>
        <begin position="239"/>
        <end position="249"/>
    </location>
</feature>
<dbReference type="Proteomes" id="UP001597120">
    <property type="component" value="Unassembled WGS sequence"/>
</dbReference>
<dbReference type="RefSeq" id="WP_379286379.1">
    <property type="nucleotide sequence ID" value="NZ_JBHTIU010000012.1"/>
</dbReference>
<dbReference type="InterPro" id="IPR045507">
    <property type="entry name" value="DUF6483"/>
</dbReference>
<sequence length="249" mass="28471">MYHRDYLMRLIGQMTQMLGRMAGLRKEQKHEQAEAIMEEWLGRSLGMSLKLIRALSYQDLIRLLTSGNGTDTDKLLIVARVLREDGELTESRYGRDAAYPLYVKSLMLLLAARRLGITHCDYMDLAEETDGLLGRLDSYSLEEDCLQAICLYYEQTGRYSRAEDRLFEWLENAAMDQAKAIRFGKAMYERLLELPDDALQQGDLPREEVLEAVRELQAIEEQRQGENVVSVAPASCSQSDRHSGANDHD</sequence>